<dbReference type="InterPro" id="IPR003740">
    <property type="entry name" value="YitT"/>
</dbReference>
<comment type="subcellular location">
    <subcellularLocation>
        <location evidence="1">Cell membrane</location>
        <topology evidence="1">Multi-pass membrane protein</topology>
    </subcellularLocation>
</comment>
<evidence type="ECO:0000256" key="4">
    <source>
        <dbReference type="ARBA" id="ARBA00022989"/>
    </source>
</evidence>
<evidence type="ECO:0000256" key="5">
    <source>
        <dbReference type="ARBA" id="ARBA00023136"/>
    </source>
</evidence>
<dbReference type="Gene3D" id="3.30.70.120">
    <property type="match status" value="1"/>
</dbReference>
<reference evidence="8 9" key="1">
    <citation type="submission" date="2017-01" db="EMBL/GenBank/DDBJ databases">
        <title>The cable genome- insights into the physiology and evolution of filamentous bacteria capable of sulfide oxidation via long distance electron transfer.</title>
        <authorList>
            <person name="Schreiber L."/>
            <person name="Bjerg J.T."/>
            <person name="Boggild A."/>
            <person name="Van De Vossenberg J."/>
            <person name="Meysman F."/>
            <person name="Nielsen L.P."/>
            <person name="Schramm A."/>
            <person name="Kjeldsen K.U."/>
        </authorList>
    </citation>
    <scope>NUCLEOTIDE SEQUENCE [LARGE SCALE GENOMIC DNA]</scope>
    <source>
        <strain evidence="8">MCF</strain>
    </source>
</reference>
<dbReference type="PANTHER" id="PTHR33545:SF5">
    <property type="entry name" value="UPF0750 MEMBRANE PROTEIN YITT"/>
    <property type="match status" value="1"/>
</dbReference>
<evidence type="ECO:0000259" key="7">
    <source>
        <dbReference type="Pfam" id="PF10035"/>
    </source>
</evidence>
<keyword evidence="3 6" id="KW-0812">Transmembrane</keyword>
<proteinExistence type="predicted"/>
<dbReference type="AlphaFoldDB" id="A0A3S3R4W6"/>
<evidence type="ECO:0000256" key="1">
    <source>
        <dbReference type="ARBA" id="ARBA00004651"/>
    </source>
</evidence>
<name>A0A3S3R4W6_9BACT</name>
<evidence type="ECO:0000313" key="8">
    <source>
        <dbReference type="EMBL" id="RWX44382.1"/>
    </source>
</evidence>
<keyword evidence="5 6" id="KW-0472">Membrane</keyword>
<dbReference type="GO" id="GO:0005886">
    <property type="term" value="C:plasma membrane"/>
    <property type="evidence" value="ECO:0007669"/>
    <property type="project" value="UniProtKB-SubCell"/>
</dbReference>
<dbReference type="PANTHER" id="PTHR33545">
    <property type="entry name" value="UPF0750 MEMBRANE PROTEIN YITT-RELATED"/>
    <property type="match status" value="1"/>
</dbReference>
<feature type="transmembrane region" description="Helical" evidence="6">
    <location>
        <begin position="22"/>
        <end position="44"/>
    </location>
</feature>
<gene>
    <name evidence="8" type="ORF">H206_02912</name>
</gene>
<organism evidence="8 9">
    <name type="scientific">Candidatus Electrothrix aarhusensis</name>
    <dbReference type="NCBI Taxonomy" id="1859131"/>
    <lineage>
        <taxon>Bacteria</taxon>
        <taxon>Pseudomonadati</taxon>
        <taxon>Thermodesulfobacteriota</taxon>
        <taxon>Desulfobulbia</taxon>
        <taxon>Desulfobulbales</taxon>
        <taxon>Desulfobulbaceae</taxon>
        <taxon>Candidatus Electrothrix</taxon>
    </lineage>
</organism>
<evidence type="ECO:0000313" key="9">
    <source>
        <dbReference type="Proteomes" id="UP000287853"/>
    </source>
</evidence>
<comment type="caution">
    <text evidence="8">The sequence shown here is derived from an EMBL/GenBank/DDBJ whole genome shotgun (WGS) entry which is preliminary data.</text>
</comment>
<dbReference type="Proteomes" id="UP000287853">
    <property type="component" value="Unassembled WGS sequence"/>
</dbReference>
<dbReference type="InterPro" id="IPR015867">
    <property type="entry name" value="N-reg_PII/ATP_PRibTrfase_C"/>
</dbReference>
<feature type="domain" description="DUF2179" evidence="7">
    <location>
        <begin position="162"/>
        <end position="215"/>
    </location>
</feature>
<dbReference type="Pfam" id="PF02588">
    <property type="entry name" value="YitT_membrane"/>
    <property type="match status" value="1"/>
</dbReference>
<dbReference type="InterPro" id="IPR051461">
    <property type="entry name" value="UPF0750_membrane"/>
</dbReference>
<feature type="transmembrane region" description="Helical" evidence="6">
    <location>
        <begin position="88"/>
        <end position="111"/>
    </location>
</feature>
<dbReference type="InterPro" id="IPR019264">
    <property type="entry name" value="DUF2179"/>
</dbReference>
<protein>
    <submittedName>
        <fullName evidence="8">Putative membrane-anchored protein YitT</fullName>
    </submittedName>
</protein>
<keyword evidence="9" id="KW-1185">Reference proteome</keyword>
<sequence>MIYFLLNLPLFALAWMVVGRRFFVYSILGTAALSVSLLFFHFDLHIEDRMLNALLAGVILGVGAGLCLKTSGSQGGTDMLSVVLLKRFSIKIGNTLMVLNGLVLLLISVYYSIEAVLYTMIVVVSSKVINLVVVGLSQRKAVFIISRHWDDISREILKDIRRGVTIIKGEGGYSRKEEKILYTVVQLTEIGLLKRLVHGIDPDAFVVISDTQEVINYRIGNQPHW</sequence>
<evidence type="ECO:0000256" key="6">
    <source>
        <dbReference type="SAM" id="Phobius"/>
    </source>
</evidence>
<evidence type="ECO:0000256" key="2">
    <source>
        <dbReference type="ARBA" id="ARBA00022475"/>
    </source>
</evidence>
<keyword evidence="2" id="KW-1003">Cell membrane</keyword>
<feature type="transmembrane region" description="Helical" evidence="6">
    <location>
        <begin position="117"/>
        <end position="137"/>
    </location>
</feature>
<dbReference type="CDD" id="cd16380">
    <property type="entry name" value="YitT_C"/>
    <property type="match status" value="1"/>
</dbReference>
<evidence type="ECO:0000256" key="3">
    <source>
        <dbReference type="ARBA" id="ARBA00022692"/>
    </source>
</evidence>
<dbReference type="EMBL" id="MTKO01000096">
    <property type="protein sequence ID" value="RWX44382.1"/>
    <property type="molecule type" value="Genomic_DNA"/>
</dbReference>
<accession>A0A3S3R4W6</accession>
<keyword evidence="4 6" id="KW-1133">Transmembrane helix</keyword>
<feature type="transmembrane region" description="Helical" evidence="6">
    <location>
        <begin position="50"/>
        <end position="68"/>
    </location>
</feature>
<dbReference type="Pfam" id="PF10035">
    <property type="entry name" value="DUF2179"/>
    <property type="match status" value="1"/>
</dbReference>